<dbReference type="Pfam" id="PF07992">
    <property type="entry name" value="Pyr_redox_2"/>
    <property type="match status" value="1"/>
</dbReference>
<dbReference type="PANTHER" id="PTHR43735">
    <property type="entry name" value="APOPTOSIS-INDUCING FACTOR 1"/>
    <property type="match status" value="1"/>
</dbReference>
<dbReference type="EMBL" id="JAVRER010000008">
    <property type="protein sequence ID" value="MDT0415369.1"/>
    <property type="molecule type" value="Genomic_DNA"/>
</dbReference>
<keyword evidence="2" id="KW-0285">Flavoprotein</keyword>
<accession>A0ABD5E1N2</accession>
<dbReference type="PRINTS" id="PR00469">
    <property type="entry name" value="PNDRDTASEII"/>
</dbReference>
<sequence>MKVLVVGAGYAGTLAANRLVKKVKGAEVTVVNPRAEFVERVRLHQRVAGSAEAARPLRSMLRDGIEVRVGAVEKVSEGTLVLAGGGTLSYDHLFLAVGSTARPLPGTVPVGTWEGAGQARAALAALPAGAHVTVVGGGATGVETATEVAEHRPDLRVRLVGERIADMLSGQARARALAALGRLRVDLVEDVVTGAGAAEGEVRLRSGGSLPADLVLWAVVSGVPPLAADSGLDVDAAGRAVVDPYLRSVSDGRILAVGDCAAVPGARFGCQTAGPQAAHAVDVLARLVAGREPKPYPLRYVGRCVSLGRADAVMQFTHLDDSLRTAHLGGRTGARAKELIVRAAAFGSRKGFSG</sequence>
<dbReference type="PRINTS" id="PR00368">
    <property type="entry name" value="FADPNR"/>
</dbReference>
<dbReference type="InterPro" id="IPR023753">
    <property type="entry name" value="FAD/NAD-binding_dom"/>
</dbReference>
<feature type="domain" description="FAD/NAD(P)-binding" evidence="5">
    <location>
        <begin position="1"/>
        <end position="274"/>
    </location>
</feature>
<evidence type="ECO:0000256" key="2">
    <source>
        <dbReference type="ARBA" id="ARBA00022630"/>
    </source>
</evidence>
<keyword evidence="3" id="KW-0274">FAD</keyword>
<dbReference type="AlphaFoldDB" id="A0ABD5E1N2"/>
<comment type="caution">
    <text evidence="6">The sequence shown here is derived from an EMBL/GenBank/DDBJ whole genome shotgun (WGS) entry which is preliminary data.</text>
</comment>
<gene>
    <name evidence="6" type="ORF">RM574_07675</name>
</gene>
<evidence type="ECO:0000256" key="4">
    <source>
        <dbReference type="ARBA" id="ARBA00023002"/>
    </source>
</evidence>
<evidence type="ECO:0000313" key="6">
    <source>
        <dbReference type="EMBL" id="MDT0415369.1"/>
    </source>
</evidence>
<dbReference type="SUPFAM" id="SSF51905">
    <property type="entry name" value="FAD/NAD(P)-binding domain"/>
    <property type="match status" value="1"/>
</dbReference>
<dbReference type="Proteomes" id="UP001183607">
    <property type="component" value="Unassembled WGS sequence"/>
</dbReference>
<name>A0ABD5E1N2_9ACTN</name>
<comment type="similarity">
    <text evidence="1">Belongs to the FAD-dependent oxidoreductase family.</text>
</comment>
<protein>
    <submittedName>
        <fullName evidence="6">FAD-dependent oxidoreductase</fullName>
    </submittedName>
</protein>
<dbReference type="InterPro" id="IPR036188">
    <property type="entry name" value="FAD/NAD-bd_sf"/>
</dbReference>
<dbReference type="RefSeq" id="WP_093854297.1">
    <property type="nucleotide sequence ID" value="NZ_JAVRER010000008.1"/>
</dbReference>
<proteinExistence type="inferred from homology"/>
<evidence type="ECO:0000313" key="7">
    <source>
        <dbReference type="Proteomes" id="UP001183607"/>
    </source>
</evidence>
<keyword evidence="4" id="KW-0560">Oxidoreductase</keyword>
<evidence type="ECO:0000256" key="1">
    <source>
        <dbReference type="ARBA" id="ARBA00006442"/>
    </source>
</evidence>
<evidence type="ECO:0000256" key="3">
    <source>
        <dbReference type="ARBA" id="ARBA00022827"/>
    </source>
</evidence>
<dbReference type="PANTHER" id="PTHR43735:SF3">
    <property type="entry name" value="FERROPTOSIS SUPPRESSOR PROTEIN 1"/>
    <property type="match status" value="1"/>
</dbReference>
<reference evidence="7" key="1">
    <citation type="submission" date="2023-07" db="EMBL/GenBank/DDBJ databases">
        <title>30 novel species of actinomycetes from the DSMZ collection.</title>
        <authorList>
            <person name="Nouioui I."/>
        </authorList>
    </citation>
    <scope>NUCLEOTIDE SEQUENCE [LARGE SCALE GENOMIC DNA]</scope>
    <source>
        <strain evidence="7">DSM 41982</strain>
    </source>
</reference>
<organism evidence="6 7">
    <name type="scientific">Streptomyces evansiae</name>
    <dbReference type="NCBI Taxonomy" id="3075535"/>
    <lineage>
        <taxon>Bacteria</taxon>
        <taxon>Bacillati</taxon>
        <taxon>Actinomycetota</taxon>
        <taxon>Actinomycetes</taxon>
        <taxon>Kitasatosporales</taxon>
        <taxon>Streptomycetaceae</taxon>
        <taxon>Streptomyces</taxon>
    </lineage>
</organism>
<dbReference type="Gene3D" id="3.50.50.100">
    <property type="match status" value="1"/>
</dbReference>
<evidence type="ECO:0000259" key="5">
    <source>
        <dbReference type="Pfam" id="PF07992"/>
    </source>
</evidence>
<dbReference type="GO" id="GO:0016491">
    <property type="term" value="F:oxidoreductase activity"/>
    <property type="evidence" value="ECO:0007669"/>
    <property type="project" value="UniProtKB-KW"/>
</dbReference>